<reference evidence="3 4" key="1">
    <citation type="journal article" date="2023" name="Proc. Natl. Acad. Sci. U.S.A.">
        <title>A global phylogenomic analysis of the shiitake genus Lentinula.</title>
        <authorList>
            <person name="Sierra-Patev S."/>
            <person name="Min B."/>
            <person name="Naranjo-Ortiz M."/>
            <person name="Looney B."/>
            <person name="Konkel Z."/>
            <person name="Slot J.C."/>
            <person name="Sakamoto Y."/>
            <person name="Steenwyk J.L."/>
            <person name="Rokas A."/>
            <person name="Carro J."/>
            <person name="Camarero S."/>
            <person name="Ferreira P."/>
            <person name="Molpeceres G."/>
            <person name="Ruiz-Duenas F.J."/>
            <person name="Serrano A."/>
            <person name="Henrissat B."/>
            <person name="Drula E."/>
            <person name="Hughes K.W."/>
            <person name="Mata J.L."/>
            <person name="Ishikawa N.K."/>
            <person name="Vargas-Isla R."/>
            <person name="Ushijima S."/>
            <person name="Smith C.A."/>
            <person name="Donoghue J."/>
            <person name="Ahrendt S."/>
            <person name="Andreopoulos W."/>
            <person name="He G."/>
            <person name="LaButti K."/>
            <person name="Lipzen A."/>
            <person name="Ng V."/>
            <person name="Riley R."/>
            <person name="Sandor L."/>
            <person name="Barry K."/>
            <person name="Martinez A.T."/>
            <person name="Xiao Y."/>
            <person name="Gibbons J.G."/>
            <person name="Terashima K."/>
            <person name="Grigoriev I.V."/>
            <person name="Hibbett D."/>
        </authorList>
    </citation>
    <scope>NUCLEOTIDE SEQUENCE [LARGE SCALE GENOMIC DNA]</scope>
    <source>
        <strain evidence="3 4">TFB7810</strain>
    </source>
</reference>
<proteinExistence type="predicted"/>
<evidence type="ECO:0000256" key="1">
    <source>
        <dbReference type="PROSITE-ProRule" id="PRU00723"/>
    </source>
</evidence>
<evidence type="ECO:0000313" key="3">
    <source>
        <dbReference type="EMBL" id="KAJ3743089.1"/>
    </source>
</evidence>
<evidence type="ECO:0000259" key="2">
    <source>
        <dbReference type="PROSITE" id="PS50103"/>
    </source>
</evidence>
<evidence type="ECO:0000313" key="4">
    <source>
        <dbReference type="Proteomes" id="UP001142393"/>
    </source>
</evidence>
<dbReference type="InterPro" id="IPR000571">
    <property type="entry name" value="Znf_CCCH"/>
</dbReference>
<feature type="zinc finger region" description="C3H1-type" evidence="1">
    <location>
        <begin position="49"/>
        <end position="78"/>
    </location>
</feature>
<protein>
    <recommendedName>
        <fullName evidence="2">C3H1-type domain-containing protein</fullName>
    </recommendedName>
</protein>
<name>A0A9W8NY01_9AGAR</name>
<accession>A0A9W8NY01</accession>
<dbReference type="Proteomes" id="UP001142393">
    <property type="component" value="Unassembled WGS sequence"/>
</dbReference>
<keyword evidence="1" id="KW-0479">Metal-binding</keyword>
<keyword evidence="1" id="KW-0863">Zinc-finger</keyword>
<sequence>MAFFARPASASAAVRIVNPNIQNELVQPSRKGQNSIHSENSCWLNGCKDSAQRRCRNVMIYGYCKFEDKGCVYYHPPAEEVFSAPYVKLHPSVSLC</sequence>
<dbReference type="AlphaFoldDB" id="A0A9W8NY01"/>
<keyword evidence="1" id="KW-0862">Zinc</keyword>
<dbReference type="Gene3D" id="6.10.250.3160">
    <property type="match status" value="1"/>
</dbReference>
<keyword evidence="4" id="KW-1185">Reference proteome</keyword>
<dbReference type="PROSITE" id="PS50103">
    <property type="entry name" value="ZF_C3H1"/>
    <property type="match status" value="1"/>
</dbReference>
<gene>
    <name evidence="3" type="ORF">DFH05DRAFT_1285929</name>
</gene>
<dbReference type="Pfam" id="PF25586">
    <property type="entry name" value="zf-CCCH_PAN3"/>
    <property type="match status" value="1"/>
</dbReference>
<dbReference type="GO" id="GO:0008270">
    <property type="term" value="F:zinc ion binding"/>
    <property type="evidence" value="ECO:0007669"/>
    <property type="project" value="UniProtKB-KW"/>
</dbReference>
<dbReference type="EMBL" id="JANVFU010000009">
    <property type="protein sequence ID" value="KAJ3743089.1"/>
    <property type="molecule type" value="Genomic_DNA"/>
</dbReference>
<comment type="caution">
    <text evidence="3">The sequence shown here is derived from an EMBL/GenBank/DDBJ whole genome shotgun (WGS) entry which is preliminary data.</text>
</comment>
<feature type="domain" description="C3H1-type" evidence="2">
    <location>
        <begin position="49"/>
        <end position="78"/>
    </location>
</feature>
<organism evidence="3 4">
    <name type="scientific">Lentinula detonsa</name>
    <dbReference type="NCBI Taxonomy" id="2804962"/>
    <lineage>
        <taxon>Eukaryota</taxon>
        <taxon>Fungi</taxon>
        <taxon>Dikarya</taxon>
        <taxon>Basidiomycota</taxon>
        <taxon>Agaricomycotina</taxon>
        <taxon>Agaricomycetes</taxon>
        <taxon>Agaricomycetidae</taxon>
        <taxon>Agaricales</taxon>
        <taxon>Marasmiineae</taxon>
        <taxon>Omphalotaceae</taxon>
        <taxon>Lentinula</taxon>
    </lineage>
</organism>